<dbReference type="EMBL" id="PFPK01000018">
    <property type="protein sequence ID" value="PIZ95182.1"/>
    <property type="molecule type" value="Genomic_DNA"/>
</dbReference>
<evidence type="ECO:0008006" key="4">
    <source>
        <dbReference type="Google" id="ProtNLM"/>
    </source>
</evidence>
<feature type="transmembrane region" description="Helical" evidence="1">
    <location>
        <begin position="145"/>
        <end position="166"/>
    </location>
</feature>
<dbReference type="InterPro" id="IPR046487">
    <property type="entry name" value="DUF6580"/>
</dbReference>
<feature type="transmembrane region" description="Helical" evidence="1">
    <location>
        <begin position="100"/>
        <end position="125"/>
    </location>
</feature>
<keyword evidence="1" id="KW-0472">Membrane</keyword>
<keyword evidence="1" id="KW-0812">Transmembrane</keyword>
<evidence type="ECO:0000313" key="2">
    <source>
        <dbReference type="EMBL" id="PIZ95182.1"/>
    </source>
</evidence>
<dbReference type="AlphaFoldDB" id="A0A2M7V8P4"/>
<organism evidence="2 3">
    <name type="scientific">Candidatus Magasanikbacteria bacterium CG_4_10_14_0_2_um_filter_37_12</name>
    <dbReference type="NCBI Taxonomy" id="1974637"/>
    <lineage>
        <taxon>Bacteria</taxon>
        <taxon>Candidatus Magasanikiibacteriota</taxon>
    </lineage>
</organism>
<comment type="caution">
    <text evidence="2">The sequence shown here is derived from an EMBL/GenBank/DDBJ whole genome shotgun (WGS) entry which is preliminary data.</text>
</comment>
<accession>A0A2M7V8P4</accession>
<gene>
    <name evidence="2" type="ORF">COX81_01400</name>
</gene>
<reference evidence="3" key="1">
    <citation type="submission" date="2017-09" db="EMBL/GenBank/DDBJ databases">
        <title>Depth-based differentiation of microbial function through sediment-hosted aquifers and enrichment of novel symbionts in the deep terrestrial subsurface.</title>
        <authorList>
            <person name="Probst A.J."/>
            <person name="Ladd B."/>
            <person name="Jarett J.K."/>
            <person name="Geller-Mcgrath D.E."/>
            <person name="Sieber C.M.K."/>
            <person name="Emerson J.B."/>
            <person name="Anantharaman K."/>
            <person name="Thomas B.C."/>
            <person name="Malmstrom R."/>
            <person name="Stieglmeier M."/>
            <person name="Klingl A."/>
            <person name="Woyke T."/>
            <person name="Ryan C.M."/>
            <person name="Banfield J.F."/>
        </authorList>
    </citation>
    <scope>NUCLEOTIDE SEQUENCE [LARGE SCALE GENOMIC DNA]</scope>
</reference>
<evidence type="ECO:0000313" key="3">
    <source>
        <dbReference type="Proteomes" id="UP000228568"/>
    </source>
</evidence>
<proteinExistence type="predicted"/>
<keyword evidence="1" id="KW-1133">Transmembrane helix</keyword>
<evidence type="ECO:0000256" key="1">
    <source>
        <dbReference type="SAM" id="Phobius"/>
    </source>
</evidence>
<name>A0A2M7V8P4_9BACT</name>
<dbReference type="Proteomes" id="UP000228568">
    <property type="component" value="Unassembled WGS sequence"/>
</dbReference>
<protein>
    <recommendedName>
        <fullName evidence="4">ECF transporter S component</fullName>
    </recommendedName>
</protein>
<sequence length="178" mass="19972">MNKKTQISVILILIVLGFTARLFPHPANFVPIGAIAIFGALYLPRKIALLVPLLTMFVSDIFIGFYSWPMMASVYLGFALMGLIGLQVRKNKKFSTLLSGTLLGSFLFFLLTNTAVWAFGTMYTMDISGLFQSYYMALPFFRNSILGDLFYTGVLVGAVEALQYYYQIKNIKQKISNL</sequence>
<feature type="transmembrane region" description="Helical" evidence="1">
    <location>
        <begin position="7"/>
        <end position="23"/>
    </location>
</feature>
<feature type="transmembrane region" description="Helical" evidence="1">
    <location>
        <begin position="72"/>
        <end position="88"/>
    </location>
</feature>
<dbReference type="Pfam" id="PF20221">
    <property type="entry name" value="DUF6580"/>
    <property type="match status" value="1"/>
</dbReference>